<comment type="caution">
    <text evidence="2">The sequence shown here is derived from an EMBL/GenBank/DDBJ whole genome shotgun (WGS) entry which is preliminary data.</text>
</comment>
<evidence type="ECO:0000256" key="1">
    <source>
        <dbReference type="SAM" id="Coils"/>
    </source>
</evidence>
<protein>
    <submittedName>
        <fullName evidence="2">Uncharacterized protein</fullName>
    </submittedName>
</protein>
<dbReference type="Proteomes" id="UP000275267">
    <property type="component" value="Unassembled WGS sequence"/>
</dbReference>
<feature type="coiled-coil region" evidence="1">
    <location>
        <begin position="56"/>
        <end position="83"/>
    </location>
</feature>
<reference evidence="3" key="1">
    <citation type="journal article" date="2019" name="Nat. Commun.">
        <title>The genome of broomcorn millet.</title>
        <authorList>
            <person name="Zou C."/>
            <person name="Miki D."/>
            <person name="Li D."/>
            <person name="Tang Q."/>
            <person name="Xiao L."/>
            <person name="Rajput S."/>
            <person name="Deng P."/>
            <person name="Jia W."/>
            <person name="Huang R."/>
            <person name="Zhang M."/>
            <person name="Sun Y."/>
            <person name="Hu J."/>
            <person name="Fu X."/>
            <person name="Schnable P.S."/>
            <person name="Li F."/>
            <person name="Zhang H."/>
            <person name="Feng B."/>
            <person name="Zhu X."/>
            <person name="Liu R."/>
            <person name="Schnable J.C."/>
            <person name="Zhu J.-K."/>
            <person name="Zhang H."/>
        </authorList>
    </citation>
    <scope>NUCLEOTIDE SEQUENCE [LARGE SCALE GENOMIC DNA]</scope>
</reference>
<organism evidence="2 3">
    <name type="scientific">Panicum miliaceum</name>
    <name type="common">Proso millet</name>
    <name type="synonym">Broomcorn millet</name>
    <dbReference type="NCBI Taxonomy" id="4540"/>
    <lineage>
        <taxon>Eukaryota</taxon>
        <taxon>Viridiplantae</taxon>
        <taxon>Streptophyta</taxon>
        <taxon>Embryophyta</taxon>
        <taxon>Tracheophyta</taxon>
        <taxon>Spermatophyta</taxon>
        <taxon>Magnoliopsida</taxon>
        <taxon>Liliopsida</taxon>
        <taxon>Poales</taxon>
        <taxon>Poaceae</taxon>
        <taxon>PACMAD clade</taxon>
        <taxon>Panicoideae</taxon>
        <taxon>Panicodae</taxon>
        <taxon>Paniceae</taxon>
        <taxon>Panicinae</taxon>
        <taxon>Panicum</taxon>
        <taxon>Panicum sect. Panicum</taxon>
    </lineage>
</organism>
<gene>
    <name evidence="2" type="ORF">C2845_PM14G07130</name>
</gene>
<proteinExistence type="predicted"/>
<keyword evidence="3" id="KW-1185">Reference proteome</keyword>
<sequence length="105" mass="12101">MAVTSDDFDECTFEEEEVDMDDGDISLDLEENEYDIGDDVDDEHNEEEETQDNVVGGQVEVEVEAFEEKLADLEKDLNENAKEWLRGEMEDKDKWALAYDEGGKR</sequence>
<evidence type="ECO:0000313" key="3">
    <source>
        <dbReference type="Proteomes" id="UP000275267"/>
    </source>
</evidence>
<keyword evidence="1" id="KW-0175">Coiled coil</keyword>
<evidence type="ECO:0000313" key="2">
    <source>
        <dbReference type="EMBL" id="RLM61756.1"/>
    </source>
</evidence>
<name>A0A3L6PTY4_PANMI</name>
<dbReference type="EMBL" id="PQIB02000016">
    <property type="protein sequence ID" value="RLM61756.1"/>
    <property type="molecule type" value="Genomic_DNA"/>
</dbReference>
<accession>A0A3L6PTY4</accession>
<dbReference type="AlphaFoldDB" id="A0A3L6PTY4"/>